<dbReference type="Proteomes" id="UP000005025">
    <property type="component" value="Unassembled WGS sequence"/>
</dbReference>
<evidence type="ECO:0000313" key="3">
    <source>
        <dbReference type="Proteomes" id="UP000005025"/>
    </source>
</evidence>
<evidence type="ECO:0000256" key="1">
    <source>
        <dbReference type="SAM" id="Phobius"/>
    </source>
</evidence>
<dbReference type="HOGENOM" id="CLU_2837241_0_0_9"/>
<proteinExistence type="predicted"/>
<keyword evidence="1" id="KW-0472">Membrane</keyword>
<name>H1LK77_9LACO</name>
<evidence type="ECO:0000313" key="2">
    <source>
        <dbReference type="EMBL" id="EHO47856.1"/>
    </source>
</evidence>
<reference evidence="2 3" key="1">
    <citation type="submission" date="2011-09" db="EMBL/GenBank/DDBJ databases">
        <authorList>
            <person name="Weinstock G."/>
            <person name="Sodergren E."/>
            <person name="Clifton S."/>
            <person name="Fulton L."/>
            <person name="Fulton B."/>
            <person name="Courtney L."/>
            <person name="Fronick C."/>
            <person name="Harrison M."/>
            <person name="Strong C."/>
            <person name="Farmer C."/>
            <person name="Delahaunty K."/>
            <person name="Markovic C."/>
            <person name="Hall O."/>
            <person name="Minx P."/>
            <person name="Tomlinson C."/>
            <person name="Mitreva M."/>
            <person name="Hou S."/>
            <person name="Chen J."/>
            <person name="Wollam A."/>
            <person name="Pepin K.H."/>
            <person name="Johnson M."/>
            <person name="Bhonagiri V."/>
            <person name="Zhang X."/>
            <person name="Suruliraj S."/>
            <person name="Warren W."/>
            <person name="Chinwalla A."/>
            <person name="Mardis E.R."/>
            <person name="Wilson R.K."/>
        </authorList>
    </citation>
    <scope>NUCLEOTIDE SEQUENCE [LARGE SCALE GENOMIC DNA]</scope>
    <source>
        <strain evidence="2 3">F0435</strain>
    </source>
</reference>
<protein>
    <submittedName>
        <fullName evidence="2">Uncharacterized protein</fullName>
    </submittedName>
</protein>
<organism evidence="2 3">
    <name type="scientific">Lentilactobacillus kisonensis F0435</name>
    <dbReference type="NCBI Taxonomy" id="797516"/>
    <lineage>
        <taxon>Bacteria</taxon>
        <taxon>Bacillati</taxon>
        <taxon>Bacillota</taxon>
        <taxon>Bacilli</taxon>
        <taxon>Lactobacillales</taxon>
        <taxon>Lactobacillaceae</taxon>
        <taxon>Lentilactobacillus</taxon>
    </lineage>
</organism>
<keyword evidence="1" id="KW-0812">Transmembrane</keyword>
<gene>
    <name evidence="2" type="ORF">HMPREF9104_03023</name>
</gene>
<keyword evidence="1" id="KW-1133">Transmembrane helix</keyword>
<dbReference type="EMBL" id="AGRJ01000252">
    <property type="protein sequence ID" value="EHO47856.1"/>
    <property type="molecule type" value="Genomic_DNA"/>
</dbReference>
<feature type="non-terminal residue" evidence="2">
    <location>
        <position position="1"/>
    </location>
</feature>
<sequence length="66" mass="7776">PVLEYLAKVLMWPFLPDAAVLKSERSKALRNRSVSLHKQKSWFWGFLFVVLTRRFLLCAAVLWNNN</sequence>
<comment type="caution">
    <text evidence="2">The sequence shown here is derived from an EMBL/GenBank/DDBJ whole genome shotgun (WGS) entry which is preliminary data.</text>
</comment>
<accession>H1LK77</accession>
<dbReference type="AlphaFoldDB" id="H1LK77"/>
<feature type="transmembrane region" description="Helical" evidence="1">
    <location>
        <begin position="42"/>
        <end position="63"/>
    </location>
</feature>